<proteinExistence type="predicted"/>
<evidence type="ECO:0000313" key="2">
    <source>
        <dbReference type="EMBL" id="TMV13066.1"/>
    </source>
</evidence>
<protein>
    <submittedName>
        <fullName evidence="2">Uncharacterized protein</fullName>
    </submittedName>
</protein>
<accession>A0ABY2X9L2</accession>
<keyword evidence="3" id="KW-1185">Reference proteome</keyword>
<evidence type="ECO:0000313" key="3">
    <source>
        <dbReference type="Proteomes" id="UP001191082"/>
    </source>
</evidence>
<evidence type="ECO:0000256" key="1">
    <source>
        <dbReference type="SAM" id="SignalP"/>
    </source>
</evidence>
<feature type="signal peptide" evidence="1">
    <location>
        <begin position="1"/>
        <end position="25"/>
    </location>
</feature>
<comment type="caution">
    <text evidence="2">The sequence shown here is derived from an EMBL/GenBank/DDBJ whole genome shotgun (WGS) entry which is preliminary data.</text>
</comment>
<dbReference type="EMBL" id="VCPC01000002">
    <property type="protein sequence ID" value="TMV13066.1"/>
    <property type="molecule type" value="Genomic_DNA"/>
</dbReference>
<dbReference type="RefSeq" id="WP_138863622.1">
    <property type="nucleotide sequence ID" value="NZ_VCPC01000002.1"/>
</dbReference>
<dbReference type="Proteomes" id="UP001191082">
    <property type="component" value="Unassembled WGS sequence"/>
</dbReference>
<sequence>MSFVRRPLYLALALLVGLWANALHADIARFIGDYSGTAEVETYDGTVAKRDMSVSISATDKGFSLRWNSTTYRDGTAKTKSYRIAFVPSDRPDVYAAAMTKNVFGHQVPLDPMKGEPYVWARITGDTLTVYSLYVTDTGGYELQQFDRTLSDGGLDLEFTRLTNGEPGRTISTFLKREN</sequence>
<name>A0ABY2X9L2_9RHOB</name>
<reference evidence="2 3" key="1">
    <citation type="submission" date="2019-05" db="EMBL/GenBank/DDBJ databases">
        <title>Marivita sp. nov. isolated from sea sediment.</title>
        <authorList>
            <person name="Kim W."/>
        </authorList>
    </citation>
    <scope>NUCLEOTIDE SEQUENCE [LARGE SCALE GENOMIC DNA]</scope>
    <source>
        <strain evidence="2 3">CAU 1492</strain>
    </source>
</reference>
<organism evidence="2 3">
    <name type="scientific">Arenibacterium halophilum</name>
    <dbReference type="NCBI Taxonomy" id="2583821"/>
    <lineage>
        <taxon>Bacteria</taxon>
        <taxon>Pseudomonadati</taxon>
        <taxon>Pseudomonadota</taxon>
        <taxon>Alphaproteobacteria</taxon>
        <taxon>Rhodobacterales</taxon>
        <taxon>Paracoccaceae</taxon>
        <taxon>Arenibacterium</taxon>
    </lineage>
</organism>
<gene>
    <name evidence="2" type="ORF">FGK64_09755</name>
</gene>
<feature type="chain" id="PRO_5046799821" evidence="1">
    <location>
        <begin position="26"/>
        <end position="179"/>
    </location>
</feature>
<keyword evidence="1" id="KW-0732">Signal</keyword>